<feature type="domain" description="PPM-type phosphatase" evidence="6">
    <location>
        <begin position="57"/>
        <end position="273"/>
    </location>
</feature>
<dbReference type="SMART" id="SM00332">
    <property type="entry name" value="PP2Cc"/>
    <property type="match status" value="1"/>
</dbReference>
<sequence length="273" mass="30139">MNSSKRPGESLYTEEELNGTTAVKKPREDEVAKKEEAKNGNLVSEAAKTTHTGLADVLHAYGARRGEREDMQDAHLALSRFELANLTSLKRSSLFAIFDGHAGARAAEFCEKRVAATLRQKLSSYSELAVMEKGLKKAFTESFKTIDEAFLNAARQTKPVWKDGTTITTMLVLNNVLYVANLGDSKAVVARTRPDGTLSAICLTVDHNPTVFEERMRIQKTGATVKDGRVNGVIEVSRSIGDGPFKSLGVTCLPDMKKLTMTENDRFFRLLFF</sequence>
<dbReference type="CDD" id="cd00143">
    <property type="entry name" value="PP2Cc"/>
    <property type="match status" value="1"/>
</dbReference>
<dbReference type="SUPFAM" id="SSF81606">
    <property type="entry name" value="PP2C-like"/>
    <property type="match status" value="1"/>
</dbReference>
<dbReference type="PROSITE" id="PS51746">
    <property type="entry name" value="PPM_2"/>
    <property type="match status" value="1"/>
</dbReference>
<keyword evidence="1" id="KW-0479">Metal-binding</keyword>
<organism evidence="7 8">
    <name type="scientific">Caenorhabditis auriculariae</name>
    <dbReference type="NCBI Taxonomy" id="2777116"/>
    <lineage>
        <taxon>Eukaryota</taxon>
        <taxon>Metazoa</taxon>
        <taxon>Ecdysozoa</taxon>
        <taxon>Nematoda</taxon>
        <taxon>Chromadorea</taxon>
        <taxon>Rhabditida</taxon>
        <taxon>Rhabditina</taxon>
        <taxon>Rhabditomorpha</taxon>
        <taxon>Rhabditoidea</taxon>
        <taxon>Rhabditidae</taxon>
        <taxon>Peloderinae</taxon>
        <taxon>Caenorhabditis</taxon>
    </lineage>
</organism>
<dbReference type="PROSITE" id="PS01032">
    <property type="entry name" value="PPM_1"/>
    <property type="match status" value="1"/>
</dbReference>
<evidence type="ECO:0000256" key="2">
    <source>
        <dbReference type="ARBA" id="ARBA00022801"/>
    </source>
</evidence>
<feature type="region of interest" description="Disordered" evidence="5">
    <location>
        <begin position="1"/>
        <end position="44"/>
    </location>
</feature>
<feature type="compositionally biased region" description="Basic and acidic residues" evidence="5">
    <location>
        <begin position="25"/>
        <end position="38"/>
    </location>
</feature>
<evidence type="ECO:0000256" key="1">
    <source>
        <dbReference type="ARBA" id="ARBA00022723"/>
    </source>
</evidence>
<dbReference type="Pfam" id="PF00481">
    <property type="entry name" value="PP2C"/>
    <property type="match status" value="1"/>
</dbReference>
<gene>
    <name evidence="7" type="ORF">CAUJ_LOCUS13448</name>
</gene>
<evidence type="ECO:0000256" key="5">
    <source>
        <dbReference type="SAM" id="MobiDB-lite"/>
    </source>
</evidence>
<dbReference type="InterPro" id="IPR015655">
    <property type="entry name" value="PP2C"/>
</dbReference>
<evidence type="ECO:0000256" key="3">
    <source>
        <dbReference type="ARBA" id="ARBA00022912"/>
    </source>
</evidence>
<dbReference type="InterPro" id="IPR000222">
    <property type="entry name" value="PP2C_BS"/>
</dbReference>
<keyword evidence="2 4" id="KW-0378">Hydrolase</keyword>
<reference evidence="7" key="1">
    <citation type="submission" date="2020-10" db="EMBL/GenBank/DDBJ databases">
        <authorList>
            <person name="Kikuchi T."/>
        </authorList>
    </citation>
    <scope>NUCLEOTIDE SEQUENCE</scope>
    <source>
        <strain evidence="7">NKZ352</strain>
    </source>
</reference>
<dbReference type="InterPro" id="IPR036457">
    <property type="entry name" value="PPM-type-like_dom_sf"/>
</dbReference>
<protein>
    <recommendedName>
        <fullName evidence="6">PPM-type phosphatase domain-containing protein</fullName>
    </recommendedName>
</protein>
<keyword evidence="3 4" id="KW-0904">Protein phosphatase</keyword>
<dbReference type="GO" id="GO:0004722">
    <property type="term" value="F:protein serine/threonine phosphatase activity"/>
    <property type="evidence" value="ECO:0007669"/>
    <property type="project" value="InterPro"/>
</dbReference>
<name>A0A8S1HNT9_9PELO</name>
<dbReference type="InterPro" id="IPR001932">
    <property type="entry name" value="PPM-type_phosphatase-like_dom"/>
</dbReference>
<dbReference type="Gene3D" id="3.60.40.10">
    <property type="entry name" value="PPM-type phosphatase domain"/>
    <property type="match status" value="1"/>
</dbReference>
<evidence type="ECO:0000313" key="7">
    <source>
        <dbReference type="EMBL" id="CAD6197539.1"/>
    </source>
</evidence>
<evidence type="ECO:0000259" key="6">
    <source>
        <dbReference type="PROSITE" id="PS51746"/>
    </source>
</evidence>
<dbReference type="EMBL" id="CAJGYM010000097">
    <property type="protein sequence ID" value="CAD6197539.1"/>
    <property type="molecule type" value="Genomic_DNA"/>
</dbReference>
<comment type="similarity">
    <text evidence="4">Belongs to the PP2C family.</text>
</comment>
<accession>A0A8S1HNT9</accession>
<dbReference type="PANTHER" id="PTHR13832">
    <property type="entry name" value="PROTEIN PHOSPHATASE 2C"/>
    <property type="match status" value="1"/>
</dbReference>
<evidence type="ECO:0000256" key="4">
    <source>
        <dbReference type="RuleBase" id="RU003465"/>
    </source>
</evidence>
<dbReference type="Proteomes" id="UP000835052">
    <property type="component" value="Unassembled WGS sequence"/>
</dbReference>
<keyword evidence="8" id="KW-1185">Reference proteome</keyword>
<dbReference type="PANTHER" id="PTHR13832:SF699">
    <property type="entry name" value="INTEGRIN-LINKED KINASE-ASSOCIATED SERINE_THREONINE PHOSPHATASE 2C"/>
    <property type="match status" value="1"/>
</dbReference>
<comment type="caution">
    <text evidence="7">The sequence shown here is derived from an EMBL/GenBank/DDBJ whole genome shotgun (WGS) entry which is preliminary data.</text>
</comment>
<dbReference type="GO" id="GO:0046872">
    <property type="term" value="F:metal ion binding"/>
    <property type="evidence" value="ECO:0007669"/>
    <property type="project" value="UniProtKB-KW"/>
</dbReference>
<dbReference type="AlphaFoldDB" id="A0A8S1HNT9"/>
<proteinExistence type="inferred from homology"/>
<dbReference type="OrthoDB" id="10264738at2759"/>
<evidence type="ECO:0000313" key="8">
    <source>
        <dbReference type="Proteomes" id="UP000835052"/>
    </source>
</evidence>